<organism evidence="13 14">
    <name type="scientific">Leptospira semungkisensis</name>
    <dbReference type="NCBI Taxonomy" id="2484985"/>
    <lineage>
        <taxon>Bacteria</taxon>
        <taxon>Pseudomonadati</taxon>
        <taxon>Spirochaetota</taxon>
        <taxon>Spirochaetia</taxon>
        <taxon>Leptospirales</taxon>
        <taxon>Leptospiraceae</taxon>
        <taxon>Leptospira</taxon>
    </lineage>
</organism>
<dbReference type="EMBL" id="RQEP01000018">
    <property type="protein sequence ID" value="TGK00947.1"/>
    <property type="molecule type" value="Genomic_DNA"/>
</dbReference>
<feature type="transmembrane region" description="Helical" evidence="11">
    <location>
        <begin position="491"/>
        <end position="511"/>
    </location>
</feature>
<evidence type="ECO:0000259" key="12">
    <source>
        <dbReference type="PROSITE" id="PS50106"/>
    </source>
</evidence>
<keyword evidence="5 11" id="KW-0812">Transmembrane</keyword>
<keyword evidence="7" id="KW-0862">Zinc</keyword>
<evidence type="ECO:0000256" key="11">
    <source>
        <dbReference type="SAM" id="Phobius"/>
    </source>
</evidence>
<sequence length="564" mass="63138">MLAEAFGIVFMLALCIFIHELGHLVMGWLVGVKARVFSIGYGRGIWKKKIGETTFQVTGIPLGGYVLFKGDEYGNELKGEKGEFLSTPPLKRMIPVIGGPLFNLILGFIIIFGLYSLGFSPKGTKIYLEPAYNEFSPSYKAGLRSGDKIVSVNGTKTETKYELLSELGLSQGREADLKVERDGKEFDLHVTDPALDIDFAGERWVETSFSMGSRLTHWFRSKISALDPKGEAADYNKQRLGQLAVDGRLSPRELAMKEAAIKREAQQSRALDYLNDGDRILAVNGIEIHSVPELQSTLGKFQDQKVKLLLERKTYPLLNPWTREKAETEMTVLPAFVVELKNLRDRKYPSIPIRTWSLQSHDPEIKLKLMGLKMDGKSFADVEEFRKGIEAKIGEQVHLEVQGQSWDATIGYRKIGLLGFIAQMHVNEESMDRKLSTGEAFLQSGKDVGTLIMQQFRGLASIFSGLLSVKDSVSGPVGLAKASSHFLKEGFYSYFQFIAYISIALMFMNLLPIPVADGGHIVFFTYEAIAGRPLPRAVQEQILMFGFVFLLSLALYVTYYDFLR</sequence>
<evidence type="ECO:0000256" key="9">
    <source>
        <dbReference type="ARBA" id="ARBA00023049"/>
    </source>
</evidence>
<feature type="domain" description="PDZ" evidence="12">
    <location>
        <begin position="113"/>
        <end position="183"/>
    </location>
</feature>
<comment type="subcellular location">
    <subcellularLocation>
        <location evidence="2">Membrane</location>
        <topology evidence="2">Multi-pass membrane protein</topology>
    </subcellularLocation>
</comment>
<keyword evidence="14" id="KW-1185">Reference proteome</keyword>
<dbReference type="AlphaFoldDB" id="A0A4R9FSQ7"/>
<dbReference type="SMART" id="SM00228">
    <property type="entry name" value="PDZ"/>
    <property type="match status" value="2"/>
</dbReference>
<evidence type="ECO:0000256" key="1">
    <source>
        <dbReference type="ARBA" id="ARBA00001947"/>
    </source>
</evidence>
<evidence type="ECO:0000313" key="13">
    <source>
        <dbReference type="EMBL" id="TGK00947.1"/>
    </source>
</evidence>
<evidence type="ECO:0000313" key="14">
    <source>
        <dbReference type="Proteomes" id="UP000297453"/>
    </source>
</evidence>
<feature type="transmembrane region" description="Helical" evidence="11">
    <location>
        <begin position="93"/>
        <end position="117"/>
    </location>
</feature>
<evidence type="ECO:0000256" key="3">
    <source>
        <dbReference type="ARBA" id="ARBA00007931"/>
    </source>
</evidence>
<evidence type="ECO:0000256" key="6">
    <source>
        <dbReference type="ARBA" id="ARBA00022801"/>
    </source>
</evidence>
<feature type="transmembrane region" description="Helical" evidence="11">
    <location>
        <begin position="6"/>
        <end position="30"/>
    </location>
</feature>
<dbReference type="GO" id="GO:0006508">
    <property type="term" value="P:proteolysis"/>
    <property type="evidence" value="ECO:0007669"/>
    <property type="project" value="UniProtKB-KW"/>
</dbReference>
<dbReference type="InterPro" id="IPR004387">
    <property type="entry name" value="Pept_M50_Zn"/>
</dbReference>
<evidence type="ECO:0000256" key="5">
    <source>
        <dbReference type="ARBA" id="ARBA00022692"/>
    </source>
</evidence>
<name>A0A4R9FSQ7_9LEPT</name>
<keyword evidence="8 11" id="KW-1133">Transmembrane helix</keyword>
<evidence type="ECO:0000256" key="2">
    <source>
        <dbReference type="ARBA" id="ARBA00004141"/>
    </source>
</evidence>
<dbReference type="InterPro" id="IPR008915">
    <property type="entry name" value="Peptidase_M50"/>
</dbReference>
<keyword evidence="4" id="KW-0645">Protease</keyword>
<proteinExistence type="inferred from homology"/>
<dbReference type="SUPFAM" id="SSF50156">
    <property type="entry name" value="PDZ domain-like"/>
    <property type="match status" value="2"/>
</dbReference>
<comment type="similarity">
    <text evidence="3">Belongs to the peptidase M50B family.</text>
</comment>
<accession>A0A4R9FSQ7</accession>
<comment type="cofactor">
    <cofactor evidence="1">
        <name>Zn(2+)</name>
        <dbReference type="ChEBI" id="CHEBI:29105"/>
    </cofactor>
</comment>
<dbReference type="InterPro" id="IPR041489">
    <property type="entry name" value="PDZ_6"/>
</dbReference>
<dbReference type="InterPro" id="IPR001478">
    <property type="entry name" value="PDZ"/>
</dbReference>
<evidence type="ECO:0000256" key="7">
    <source>
        <dbReference type="ARBA" id="ARBA00022833"/>
    </source>
</evidence>
<evidence type="ECO:0000256" key="8">
    <source>
        <dbReference type="ARBA" id="ARBA00022989"/>
    </source>
</evidence>
<dbReference type="Proteomes" id="UP000297453">
    <property type="component" value="Unassembled WGS sequence"/>
</dbReference>
<gene>
    <name evidence="13" type="ORF">EHO59_13590</name>
</gene>
<dbReference type="InterPro" id="IPR036034">
    <property type="entry name" value="PDZ_sf"/>
</dbReference>
<dbReference type="Gene3D" id="2.30.42.10">
    <property type="match status" value="2"/>
</dbReference>
<keyword evidence="9" id="KW-0482">Metalloprotease</keyword>
<comment type="caution">
    <text evidence="13">The sequence shown here is derived from an EMBL/GenBank/DDBJ whole genome shotgun (WGS) entry which is preliminary data.</text>
</comment>
<dbReference type="Pfam" id="PF02163">
    <property type="entry name" value="Peptidase_M50"/>
    <property type="match status" value="1"/>
</dbReference>
<dbReference type="GO" id="GO:0004222">
    <property type="term" value="F:metalloendopeptidase activity"/>
    <property type="evidence" value="ECO:0007669"/>
    <property type="project" value="InterPro"/>
</dbReference>
<dbReference type="RefSeq" id="WP_135588950.1">
    <property type="nucleotide sequence ID" value="NZ_RQEP01000018.1"/>
</dbReference>
<dbReference type="Pfam" id="PF17820">
    <property type="entry name" value="PDZ_6"/>
    <property type="match status" value="1"/>
</dbReference>
<dbReference type="PANTHER" id="PTHR42837:SF2">
    <property type="entry name" value="MEMBRANE METALLOPROTEASE ARASP2, CHLOROPLASTIC-RELATED"/>
    <property type="match status" value="1"/>
</dbReference>
<keyword evidence="6" id="KW-0378">Hydrolase</keyword>
<dbReference type="OrthoDB" id="9782003at2"/>
<keyword evidence="10 11" id="KW-0472">Membrane</keyword>
<dbReference type="GO" id="GO:0016020">
    <property type="term" value="C:membrane"/>
    <property type="evidence" value="ECO:0007669"/>
    <property type="project" value="UniProtKB-SubCell"/>
</dbReference>
<feature type="transmembrane region" description="Helical" evidence="11">
    <location>
        <begin position="542"/>
        <end position="562"/>
    </location>
</feature>
<dbReference type="PROSITE" id="PS50106">
    <property type="entry name" value="PDZ"/>
    <property type="match status" value="1"/>
</dbReference>
<evidence type="ECO:0000256" key="4">
    <source>
        <dbReference type="ARBA" id="ARBA00022670"/>
    </source>
</evidence>
<dbReference type="PANTHER" id="PTHR42837">
    <property type="entry name" value="REGULATOR OF SIGMA-E PROTEASE RSEP"/>
    <property type="match status" value="1"/>
</dbReference>
<dbReference type="CDD" id="cd06163">
    <property type="entry name" value="S2P-M50_PDZ_RseP-like"/>
    <property type="match status" value="1"/>
</dbReference>
<reference evidence="13" key="1">
    <citation type="journal article" date="2019" name="PLoS Negl. Trop. Dis.">
        <title>Revisiting the worldwide diversity of Leptospira species in the environment.</title>
        <authorList>
            <person name="Vincent A.T."/>
            <person name="Schiettekatte O."/>
            <person name="Bourhy P."/>
            <person name="Veyrier F.J."/>
            <person name="Picardeau M."/>
        </authorList>
    </citation>
    <scope>NUCLEOTIDE SEQUENCE [LARGE SCALE GENOMIC DNA]</scope>
    <source>
        <strain evidence="13">SSS9</strain>
    </source>
</reference>
<protein>
    <submittedName>
        <fullName evidence="13">PDZ domain-containing protein</fullName>
    </submittedName>
</protein>
<evidence type="ECO:0000256" key="10">
    <source>
        <dbReference type="ARBA" id="ARBA00023136"/>
    </source>
</evidence>